<keyword evidence="1" id="KW-0378">Hydrolase</keyword>
<comment type="caution">
    <text evidence="1">The sequence shown here is derived from an EMBL/GenBank/DDBJ whole genome shotgun (WGS) entry which is preliminary data.</text>
</comment>
<gene>
    <name evidence="1" type="ORF">RV045_01925</name>
</gene>
<accession>A0ACC6NZB8</accession>
<sequence>MQPSERASEPGPVRWLDSHAHLDAAEFDPDRAAVLQRAAAAGVAGVLIPAVHPGHWDDLVAAASAPVSYPGAQPILALALGVHPMYVDEASAPALGVLAARWTAQTLPPCVVAVGECGLDGFVPAPTLVQQQPVLERQIRLAKAWSLPLVLHSRHAVDAVAALLRRAHFGGGGIAHAFAGSWQQACALLDLGLKLGLGGAMTHDRAQRLQGIARRLPPDAFVLETDAPDMAPAWLRTPGQPPARNDSSELPRIAALLAQWRGVALPDLAAQVWDNTLAALPRSRALWGSYSERM</sequence>
<evidence type="ECO:0000313" key="2">
    <source>
        <dbReference type="Proteomes" id="UP001364695"/>
    </source>
</evidence>
<reference evidence="1" key="1">
    <citation type="submission" date="2023-10" db="EMBL/GenBank/DDBJ databases">
        <title>Amphibacter perezi, gen. nov., sp. nov. a novel taxa of the family Comamonadaceae, class Betaproteobacteria isolated from the skin microbiota of Pelophylax perezi from different populations.</title>
        <authorList>
            <person name="Costa S."/>
            <person name="Proenca D.N."/>
            <person name="Lopes I."/>
            <person name="Morais P.V."/>
        </authorList>
    </citation>
    <scope>NUCLEOTIDE SEQUENCE</scope>
    <source>
        <strain evidence="1">SL12-8</strain>
    </source>
</reference>
<dbReference type="Proteomes" id="UP001364695">
    <property type="component" value="Unassembled WGS sequence"/>
</dbReference>
<evidence type="ECO:0000313" key="1">
    <source>
        <dbReference type="EMBL" id="MEJ7137187.1"/>
    </source>
</evidence>
<keyword evidence="2" id="KW-1185">Reference proteome</keyword>
<organism evidence="1 2">
    <name type="scientific">Amphibiibacter pelophylacis</name>
    <dbReference type="NCBI Taxonomy" id="1799477"/>
    <lineage>
        <taxon>Bacteria</taxon>
        <taxon>Pseudomonadati</taxon>
        <taxon>Pseudomonadota</taxon>
        <taxon>Betaproteobacteria</taxon>
        <taxon>Burkholderiales</taxon>
        <taxon>Sphaerotilaceae</taxon>
        <taxon>Amphibiibacter</taxon>
    </lineage>
</organism>
<proteinExistence type="predicted"/>
<protein>
    <submittedName>
        <fullName evidence="1">TatD family hydrolase</fullName>
    </submittedName>
</protein>
<dbReference type="EMBL" id="JAWDIE010000002">
    <property type="protein sequence ID" value="MEJ7137187.1"/>
    <property type="molecule type" value="Genomic_DNA"/>
</dbReference>
<name>A0ACC6NZB8_9BURK</name>